<dbReference type="Proteomes" id="UP001218218">
    <property type="component" value="Unassembled WGS sequence"/>
</dbReference>
<dbReference type="Gene3D" id="1.20.930.20">
    <property type="entry name" value="Adaptor protein Cbl, N-terminal domain"/>
    <property type="match status" value="1"/>
</dbReference>
<reference evidence="1" key="1">
    <citation type="submission" date="2023-03" db="EMBL/GenBank/DDBJ databases">
        <title>Massive genome expansion in bonnet fungi (Mycena s.s.) driven by repeated elements and novel gene families across ecological guilds.</title>
        <authorList>
            <consortium name="Lawrence Berkeley National Laboratory"/>
            <person name="Harder C.B."/>
            <person name="Miyauchi S."/>
            <person name="Viragh M."/>
            <person name="Kuo A."/>
            <person name="Thoen E."/>
            <person name="Andreopoulos B."/>
            <person name="Lu D."/>
            <person name="Skrede I."/>
            <person name="Drula E."/>
            <person name="Henrissat B."/>
            <person name="Morin E."/>
            <person name="Kohler A."/>
            <person name="Barry K."/>
            <person name="LaButti K."/>
            <person name="Morin E."/>
            <person name="Salamov A."/>
            <person name="Lipzen A."/>
            <person name="Mereny Z."/>
            <person name="Hegedus B."/>
            <person name="Baldrian P."/>
            <person name="Stursova M."/>
            <person name="Weitz H."/>
            <person name="Taylor A."/>
            <person name="Grigoriev I.V."/>
            <person name="Nagy L.G."/>
            <person name="Martin F."/>
            <person name="Kauserud H."/>
        </authorList>
    </citation>
    <scope>NUCLEOTIDE SEQUENCE</scope>
    <source>
        <strain evidence="1">CBHHK002</strain>
    </source>
</reference>
<gene>
    <name evidence="1" type="ORF">DFH08DRAFT_950054</name>
</gene>
<dbReference type="CDD" id="cd21037">
    <property type="entry name" value="MLKL_NTD"/>
    <property type="match status" value="1"/>
</dbReference>
<dbReference type="AlphaFoldDB" id="A0AAD7F298"/>
<proteinExistence type="predicted"/>
<dbReference type="InterPro" id="IPR059179">
    <property type="entry name" value="MLKL-like_MCAfunc"/>
</dbReference>
<accession>A0AAD7F298</accession>
<dbReference type="GO" id="GO:0007166">
    <property type="term" value="P:cell surface receptor signaling pathway"/>
    <property type="evidence" value="ECO:0007669"/>
    <property type="project" value="InterPro"/>
</dbReference>
<sequence length="458" mass="50571">MLHDVDKSMSTAEDLSTWCSTTPGMNTFQSIAAAVVEVCRAANLVGTKNAQIIAAIVVDETKKVINRMAFLPPSPDNVQKLAPFQKQLEEIRRCIEEMPTRSKSKVLMSHIFDLETHRLKSELKRISKVLLDSIVRISEGECIMEVLSLSIDAVGAVCDAPVLNALKPILSIVAMICDRAKSMKSNHEAVLELAKHSRLVAKSIINHAATQDISTAGHVEALAALESALEDIRVYLTALQKPRHCLMSWIMVNYEKDRTVQLNRALDEALALFTSATAVSTHAEVTMLVHLHRESIRDVTQMLTSMHADLAMVAAIVQDRDNWGFRVTFRFPAPPRLLLASMSYLHGILISVTAPHPAVLSSCLHHVPARVRVRTRSPRLLCTRRRASGVLATRPLARRRWRSSFSASPLVFSPPVCPPSPSRRSLPVPHRVGSRALAVLGFTRHPCALGAFPLYSRA</sequence>
<protein>
    <submittedName>
        <fullName evidence="1">Uncharacterized protein</fullName>
    </submittedName>
</protein>
<dbReference type="EMBL" id="JARIHO010000003">
    <property type="protein sequence ID" value="KAJ7364478.1"/>
    <property type="molecule type" value="Genomic_DNA"/>
</dbReference>
<evidence type="ECO:0000313" key="1">
    <source>
        <dbReference type="EMBL" id="KAJ7364478.1"/>
    </source>
</evidence>
<keyword evidence="2" id="KW-1185">Reference proteome</keyword>
<dbReference type="InterPro" id="IPR036537">
    <property type="entry name" value="Adaptor_Cbl_N_dom_sf"/>
</dbReference>
<organism evidence="1 2">
    <name type="scientific">Mycena albidolilacea</name>
    <dbReference type="NCBI Taxonomy" id="1033008"/>
    <lineage>
        <taxon>Eukaryota</taxon>
        <taxon>Fungi</taxon>
        <taxon>Dikarya</taxon>
        <taxon>Basidiomycota</taxon>
        <taxon>Agaricomycotina</taxon>
        <taxon>Agaricomycetes</taxon>
        <taxon>Agaricomycetidae</taxon>
        <taxon>Agaricales</taxon>
        <taxon>Marasmiineae</taxon>
        <taxon>Mycenaceae</taxon>
        <taxon>Mycena</taxon>
    </lineage>
</organism>
<evidence type="ECO:0000313" key="2">
    <source>
        <dbReference type="Proteomes" id="UP001218218"/>
    </source>
</evidence>
<name>A0AAD7F298_9AGAR</name>
<comment type="caution">
    <text evidence="1">The sequence shown here is derived from an EMBL/GenBank/DDBJ whole genome shotgun (WGS) entry which is preliminary data.</text>
</comment>